<keyword evidence="1 2" id="KW-0597">Phosphoprotein</keyword>
<dbReference type="Pfam" id="PF00072">
    <property type="entry name" value="Response_reg"/>
    <property type="match status" value="1"/>
</dbReference>
<dbReference type="PROSITE" id="PS50110">
    <property type="entry name" value="RESPONSE_REGULATORY"/>
    <property type="match status" value="1"/>
</dbReference>
<evidence type="ECO:0000313" key="4">
    <source>
        <dbReference type="EMBL" id="SDF77887.1"/>
    </source>
</evidence>
<dbReference type="OrthoDB" id="1260794at2"/>
<sequence length="128" mass="14428">MKRTNILVIEDDHAIRDIVSYVLWSEGYDVLTCDTLEPLEQIAACRPELIVLDEWINAREGTMLCKEIKKIHQLARVPVIILSTASDIEQIALSCKADGFVHKPFDVDVLLAEIKKCLTKNADAISHQ</sequence>
<accession>A0A1G7NVF1</accession>
<evidence type="ECO:0000313" key="5">
    <source>
        <dbReference type="Proteomes" id="UP000199072"/>
    </source>
</evidence>
<dbReference type="InterPro" id="IPR050595">
    <property type="entry name" value="Bact_response_regulator"/>
</dbReference>
<evidence type="ECO:0000259" key="3">
    <source>
        <dbReference type="PROSITE" id="PS50110"/>
    </source>
</evidence>
<dbReference type="PANTHER" id="PTHR44591">
    <property type="entry name" value="STRESS RESPONSE REGULATOR PROTEIN 1"/>
    <property type="match status" value="1"/>
</dbReference>
<dbReference type="GO" id="GO:0000160">
    <property type="term" value="P:phosphorelay signal transduction system"/>
    <property type="evidence" value="ECO:0007669"/>
    <property type="project" value="InterPro"/>
</dbReference>
<proteinExistence type="predicted"/>
<dbReference type="SUPFAM" id="SSF52172">
    <property type="entry name" value="CheY-like"/>
    <property type="match status" value="1"/>
</dbReference>
<reference evidence="4 5" key="1">
    <citation type="submission" date="2016-10" db="EMBL/GenBank/DDBJ databases">
        <authorList>
            <person name="de Groot N.N."/>
        </authorList>
    </citation>
    <scope>NUCLEOTIDE SEQUENCE [LARGE SCALE GENOMIC DNA]</scope>
    <source>
        <strain evidence="4 5">47C3B</strain>
    </source>
</reference>
<dbReference type="SMART" id="SM00448">
    <property type="entry name" value="REC"/>
    <property type="match status" value="1"/>
</dbReference>
<dbReference type="AlphaFoldDB" id="A0A1G7NVF1"/>
<gene>
    <name evidence="4" type="ORF">SAMN05216464_13014</name>
</gene>
<dbReference type="Proteomes" id="UP000199072">
    <property type="component" value="Unassembled WGS sequence"/>
</dbReference>
<evidence type="ECO:0000256" key="1">
    <source>
        <dbReference type="ARBA" id="ARBA00022553"/>
    </source>
</evidence>
<dbReference type="EMBL" id="FNAI01000030">
    <property type="protein sequence ID" value="SDF77887.1"/>
    <property type="molecule type" value="Genomic_DNA"/>
</dbReference>
<protein>
    <submittedName>
        <fullName evidence="4">Two-component system, OmpR family, phosphate regulon response regulator PhoB</fullName>
    </submittedName>
</protein>
<dbReference type="InterPro" id="IPR001789">
    <property type="entry name" value="Sig_transdc_resp-reg_receiver"/>
</dbReference>
<evidence type="ECO:0000256" key="2">
    <source>
        <dbReference type="PROSITE-ProRule" id="PRU00169"/>
    </source>
</evidence>
<dbReference type="STRING" id="1391627.SAMN05216464_13014"/>
<keyword evidence="5" id="KW-1185">Reference proteome</keyword>
<feature type="domain" description="Response regulatory" evidence="3">
    <location>
        <begin position="5"/>
        <end position="118"/>
    </location>
</feature>
<dbReference type="InterPro" id="IPR011006">
    <property type="entry name" value="CheY-like_superfamily"/>
</dbReference>
<dbReference type="Gene3D" id="3.40.50.2300">
    <property type="match status" value="1"/>
</dbReference>
<organism evidence="4 5">
    <name type="scientific">Mucilaginibacter pineti</name>
    <dbReference type="NCBI Taxonomy" id="1391627"/>
    <lineage>
        <taxon>Bacteria</taxon>
        <taxon>Pseudomonadati</taxon>
        <taxon>Bacteroidota</taxon>
        <taxon>Sphingobacteriia</taxon>
        <taxon>Sphingobacteriales</taxon>
        <taxon>Sphingobacteriaceae</taxon>
        <taxon>Mucilaginibacter</taxon>
    </lineage>
</organism>
<name>A0A1G7NVF1_9SPHI</name>
<feature type="modified residue" description="4-aspartylphosphate" evidence="2">
    <location>
        <position position="53"/>
    </location>
</feature>
<dbReference type="PANTHER" id="PTHR44591:SF3">
    <property type="entry name" value="RESPONSE REGULATORY DOMAIN-CONTAINING PROTEIN"/>
    <property type="match status" value="1"/>
</dbReference>
<dbReference type="RefSeq" id="WP_091157724.1">
    <property type="nucleotide sequence ID" value="NZ_FNAI01000030.1"/>
</dbReference>